<accession>A0ABY7Q3K4</accession>
<protein>
    <recommendedName>
        <fullName evidence="5">Integral membrane protein</fullName>
    </recommendedName>
</protein>
<evidence type="ECO:0000313" key="4">
    <source>
        <dbReference type="Proteomes" id="UP001212821"/>
    </source>
</evidence>
<dbReference type="Proteomes" id="UP001212821">
    <property type="component" value="Chromosome"/>
</dbReference>
<feature type="region of interest" description="Disordered" evidence="1">
    <location>
        <begin position="91"/>
        <end position="178"/>
    </location>
</feature>
<evidence type="ECO:0000313" key="3">
    <source>
        <dbReference type="EMBL" id="WBP87244.1"/>
    </source>
</evidence>
<gene>
    <name evidence="3" type="ORF">O1G21_16260</name>
</gene>
<feature type="compositionally biased region" description="Basic and acidic residues" evidence="1">
    <location>
        <begin position="153"/>
        <end position="162"/>
    </location>
</feature>
<keyword evidence="4" id="KW-1185">Reference proteome</keyword>
<dbReference type="EMBL" id="CP115450">
    <property type="protein sequence ID" value="WBP87244.1"/>
    <property type="molecule type" value="Genomic_DNA"/>
</dbReference>
<organism evidence="3 4">
    <name type="scientific">Kitasatospora cathayae</name>
    <dbReference type="NCBI Taxonomy" id="3004092"/>
    <lineage>
        <taxon>Bacteria</taxon>
        <taxon>Bacillati</taxon>
        <taxon>Actinomycetota</taxon>
        <taxon>Actinomycetes</taxon>
        <taxon>Kitasatosporales</taxon>
        <taxon>Streptomycetaceae</taxon>
        <taxon>Kitasatospora</taxon>
    </lineage>
</organism>
<proteinExistence type="predicted"/>
<evidence type="ECO:0000256" key="1">
    <source>
        <dbReference type="SAM" id="MobiDB-lite"/>
    </source>
</evidence>
<name>A0ABY7Q3K4_9ACTN</name>
<dbReference type="RefSeq" id="WP_270144514.1">
    <property type="nucleotide sequence ID" value="NZ_CP115450.1"/>
</dbReference>
<feature type="compositionally biased region" description="Low complexity" evidence="1">
    <location>
        <begin position="164"/>
        <end position="178"/>
    </location>
</feature>
<keyword evidence="2" id="KW-0472">Membrane</keyword>
<reference evidence="4" key="1">
    <citation type="submission" date="2022-12" db="EMBL/GenBank/DDBJ databases">
        <authorList>
            <person name="Mo P."/>
        </authorList>
    </citation>
    <scope>NUCLEOTIDE SEQUENCE [LARGE SCALE GENOMIC DNA]</scope>
    <source>
        <strain evidence="4">HUAS 3-15</strain>
    </source>
</reference>
<evidence type="ECO:0008006" key="5">
    <source>
        <dbReference type="Google" id="ProtNLM"/>
    </source>
</evidence>
<keyword evidence="2" id="KW-0812">Transmembrane</keyword>
<sequence>MADSDDRRASAQAWGAAAVVGSALAVVAAYLINGAPLVLVVAGFETLLLMVYVGCRWRALHRQASPAGHRLRRGIPDAAHCERCRRARESLDARQVRPEATSELSESAEAEAEAEAGAAHFPPPESGVAEHPAYPRRPQGRAPYERPWTAERAAARSVDRSTARRGAPGSAGRAVRHQ</sequence>
<evidence type="ECO:0000256" key="2">
    <source>
        <dbReference type="SAM" id="Phobius"/>
    </source>
</evidence>
<feature type="transmembrane region" description="Helical" evidence="2">
    <location>
        <begin position="37"/>
        <end position="55"/>
    </location>
</feature>
<feature type="transmembrane region" description="Helical" evidence="2">
    <location>
        <begin position="12"/>
        <end position="31"/>
    </location>
</feature>
<keyword evidence="2" id="KW-1133">Transmembrane helix</keyword>